<dbReference type="EC" id="2.6.1.-" evidence="6"/>
<dbReference type="Pfam" id="PF00155">
    <property type="entry name" value="Aminotran_1_2"/>
    <property type="match status" value="1"/>
</dbReference>
<dbReference type="InterPro" id="IPR004839">
    <property type="entry name" value="Aminotransferase_I/II_large"/>
</dbReference>
<evidence type="ECO:0000259" key="7">
    <source>
        <dbReference type="Pfam" id="PF00155"/>
    </source>
</evidence>
<keyword evidence="3 6" id="KW-0032">Aminotransferase</keyword>
<comment type="cofactor">
    <cofactor evidence="1 6">
        <name>pyridoxal 5'-phosphate</name>
        <dbReference type="ChEBI" id="CHEBI:597326"/>
    </cofactor>
</comment>
<dbReference type="InterPro" id="IPR050596">
    <property type="entry name" value="AspAT/PAT-like"/>
</dbReference>
<evidence type="ECO:0000313" key="8">
    <source>
        <dbReference type="EMBL" id="SDX35913.1"/>
    </source>
</evidence>
<dbReference type="Gene3D" id="3.90.1150.10">
    <property type="entry name" value="Aspartate Aminotransferase, domain 1"/>
    <property type="match status" value="1"/>
</dbReference>
<dbReference type="PROSITE" id="PS00105">
    <property type="entry name" value="AA_TRANSFER_CLASS_1"/>
    <property type="match status" value="1"/>
</dbReference>
<keyword evidence="9" id="KW-1185">Reference proteome</keyword>
<keyword evidence="4 6" id="KW-0808">Transferase</keyword>
<accession>A0A1H3B1X3</accession>
<dbReference type="Gene3D" id="3.40.640.10">
    <property type="entry name" value="Type I PLP-dependent aspartate aminotransferase-like (Major domain)"/>
    <property type="match status" value="1"/>
</dbReference>
<dbReference type="InterPro" id="IPR015421">
    <property type="entry name" value="PyrdxlP-dep_Trfase_major"/>
</dbReference>
<gene>
    <name evidence="8" type="ORF">SAMN04488081_0278</name>
</gene>
<evidence type="ECO:0000256" key="6">
    <source>
        <dbReference type="RuleBase" id="RU000481"/>
    </source>
</evidence>
<comment type="similarity">
    <text evidence="2 6">Belongs to the class-I pyridoxal-phosphate-dependent aminotransferase family.</text>
</comment>
<comment type="caution">
    <text evidence="8">The sequence shown here is derived from an EMBL/GenBank/DDBJ whole genome shotgun (WGS) entry which is preliminary data.</text>
</comment>
<evidence type="ECO:0000256" key="5">
    <source>
        <dbReference type="ARBA" id="ARBA00022898"/>
    </source>
</evidence>
<evidence type="ECO:0000256" key="3">
    <source>
        <dbReference type="ARBA" id="ARBA00022576"/>
    </source>
</evidence>
<name>A0A1H3B1X3_9BACI</name>
<dbReference type="PANTHER" id="PTHR46383">
    <property type="entry name" value="ASPARTATE AMINOTRANSFERASE"/>
    <property type="match status" value="1"/>
</dbReference>
<dbReference type="SUPFAM" id="SSF53383">
    <property type="entry name" value="PLP-dependent transferases"/>
    <property type="match status" value="1"/>
</dbReference>
<dbReference type="GO" id="GO:0008483">
    <property type="term" value="F:transaminase activity"/>
    <property type="evidence" value="ECO:0007669"/>
    <property type="project" value="UniProtKB-KW"/>
</dbReference>
<sequence>MEYLLNEQVKQLQISGIRQFFNMVRDYEDVVSLTIGQPDFQTPERVKSAAITSIEENKTAYTMNAGIPELRQAIAEDVEKYGLHYDADSEIIVTVGASEAIDISLRTILSPGDEVLLPSPVYPGYEPLIKMAGASPVHVDIAPYDFVLTKDAIESHITDRTKAVIMPYPSNPTGVSPSFGQLEEIARFMQNKEMFVIADEIYSELVYKNPHTSLASFLGLKDKVVVINGVSKSFSMTGFRIGYVLAPDWMRQHMLKVHQYNVSCASSVSQHAALEALKNNQTEIERMRATYEKRRAFVLEKLKDIGLSFVEPDGAFYVFIQFPSAKSTFETAVGLVEKSGIALVPGSAFSEGGEGYMRLSYAYDLPTLEKGLERLRHYVEHHL</sequence>
<evidence type="ECO:0000256" key="2">
    <source>
        <dbReference type="ARBA" id="ARBA00007441"/>
    </source>
</evidence>
<evidence type="ECO:0000256" key="4">
    <source>
        <dbReference type="ARBA" id="ARBA00022679"/>
    </source>
</evidence>
<dbReference type="InterPro" id="IPR004838">
    <property type="entry name" value="NHTrfase_class1_PyrdxlP-BS"/>
</dbReference>
<dbReference type="InterPro" id="IPR015422">
    <property type="entry name" value="PyrdxlP-dep_Trfase_small"/>
</dbReference>
<dbReference type="EMBL" id="FNOS01000001">
    <property type="protein sequence ID" value="SDX35913.1"/>
    <property type="molecule type" value="Genomic_DNA"/>
</dbReference>
<dbReference type="CDD" id="cd00609">
    <property type="entry name" value="AAT_like"/>
    <property type="match status" value="1"/>
</dbReference>
<dbReference type="InterPro" id="IPR015424">
    <property type="entry name" value="PyrdxlP-dep_Trfase"/>
</dbReference>
<organism evidence="8 9">
    <name type="scientific">Salimicrobium album</name>
    <dbReference type="NCBI Taxonomy" id="50717"/>
    <lineage>
        <taxon>Bacteria</taxon>
        <taxon>Bacillati</taxon>
        <taxon>Bacillota</taxon>
        <taxon>Bacilli</taxon>
        <taxon>Bacillales</taxon>
        <taxon>Bacillaceae</taxon>
        <taxon>Salimicrobium</taxon>
    </lineage>
</organism>
<evidence type="ECO:0000256" key="1">
    <source>
        <dbReference type="ARBA" id="ARBA00001933"/>
    </source>
</evidence>
<feature type="domain" description="Aminotransferase class I/classII large" evidence="7">
    <location>
        <begin position="29"/>
        <end position="375"/>
    </location>
</feature>
<keyword evidence="5" id="KW-0663">Pyridoxal phosphate</keyword>
<evidence type="ECO:0000313" key="9">
    <source>
        <dbReference type="Proteomes" id="UP000198647"/>
    </source>
</evidence>
<dbReference type="PRINTS" id="PR00753">
    <property type="entry name" value="ACCSYNTHASE"/>
</dbReference>
<reference evidence="8 9" key="1">
    <citation type="submission" date="2016-10" db="EMBL/GenBank/DDBJ databases">
        <authorList>
            <person name="Varghese N."/>
            <person name="Submissions S."/>
        </authorList>
    </citation>
    <scope>NUCLEOTIDE SEQUENCE [LARGE SCALE GENOMIC DNA]</scope>
    <source>
        <strain evidence="8 9">DSM 20748</strain>
    </source>
</reference>
<dbReference type="Proteomes" id="UP000198647">
    <property type="component" value="Unassembled WGS sequence"/>
</dbReference>
<protein>
    <recommendedName>
        <fullName evidence="6">Aminotransferase</fullName>
        <ecNumber evidence="6">2.6.1.-</ecNumber>
    </recommendedName>
</protein>
<dbReference type="PANTHER" id="PTHR46383:SF4">
    <property type="entry name" value="AMINOTRANSFERASE"/>
    <property type="match status" value="1"/>
</dbReference>
<proteinExistence type="inferred from homology"/>
<dbReference type="RefSeq" id="WP_093105023.1">
    <property type="nucleotide sequence ID" value="NZ_FNOS01000001.1"/>
</dbReference>